<protein>
    <recommendedName>
        <fullName evidence="3">IrrE N-terminal-like domain-containing protein</fullName>
    </recommendedName>
</protein>
<dbReference type="EMBL" id="CP071527">
    <property type="protein sequence ID" value="USQ13182.1"/>
    <property type="molecule type" value="Genomic_DNA"/>
</dbReference>
<evidence type="ECO:0000313" key="2">
    <source>
        <dbReference type="Proteomes" id="UP001057474"/>
    </source>
</evidence>
<reference evidence="1" key="1">
    <citation type="submission" date="2021-03" db="EMBL/GenBank/DDBJ databases">
        <title>Legionella lytica PCM 2298.</title>
        <authorList>
            <person name="Koper P."/>
        </authorList>
    </citation>
    <scope>NUCLEOTIDE SEQUENCE</scope>
    <source>
        <strain evidence="1">PCM 2298</strain>
    </source>
</reference>
<dbReference type="Proteomes" id="UP001057474">
    <property type="component" value="Chromosome"/>
</dbReference>
<keyword evidence="2" id="KW-1185">Reference proteome</keyword>
<evidence type="ECO:0000313" key="1">
    <source>
        <dbReference type="EMBL" id="USQ13182.1"/>
    </source>
</evidence>
<name>A0ABY4Y6E0_9GAMM</name>
<gene>
    <name evidence="1" type="ORF">J2N86_10850</name>
</gene>
<accession>A0ABY4Y6E0</accession>
<proteinExistence type="predicted"/>
<sequence length="207" mass="24436">MFFKIFTDKSSAKKNDFDVKLREVIEIIRDNQSIVARHVIKALDSQKITVNSFFNMSPRHYETMQEELLTEENTTIPPDYPPSEEAVKIIESKYSGIIYEDKHIYLSLERSVEEIASTLVHEVCHFLNSDIFRQEKKNSTTLLYRYKDEVRSFTAEKIFELDGRCMLRSYTRKIHAHVTRAYPEFVDPDMDTKKMGYVYSCFDTPMK</sequence>
<dbReference type="RefSeq" id="WP_252579484.1">
    <property type="nucleotide sequence ID" value="NZ_CP071527.1"/>
</dbReference>
<organism evidence="1 2">
    <name type="scientific">Legionella lytica</name>
    <dbReference type="NCBI Taxonomy" id="96232"/>
    <lineage>
        <taxon>Bacteria</taxon>
        <taxon>Pseudomonadati</taxon>
        <taxon>Pseudomonadota</taxon>
        <taxon>Gammaproteobacteria</taxon>
        <taxon>Legionellales</taxon>
        <taxon>Legionellaceae</taxon>
        <taxon>Legionella</taxon>
    </lineage>
</organism>
<evidence type="ECO:0008006" key="3">
    <source>
        <dbReference type="Google" id="ProtNLM"/>
    </source>
</evidence>